<dbReference type="GO" id="GO:0070041">
    <property type="term" value="F:rRNA (uridine-C5-)-methyltransferase activity"/>
    <property type="evidence" value="ECO:0007669"/>
    <property type="project" value="UniProtKB-UniRule"/>
</dbReference>
<feature type="binding site" evidence="9">
    <location>
        <position position="367"/>
    </location>
    <ligand>
        <name>S-adenosyl-L-methionine</name>
        <dbReference type="ChEBI" id="CHEBI:59789"/>
    </ligand>
</feature>
<keyword evidence="1 9" id="KW-0004">4Fe-4S</keyword>
<keyword evidence="7 9" id="KW-0408">Iron</keyword>
<evidence type="ECO:0000256" key="2">
    <source>
        <dbReference type="ARBA" id="ARBA00022552"/>
    </source>
</evidence>
<dbReference type="InterPro" id="IPR030390">
    <property type="entry name" value="MeTrfase_TrmA_AS"/>
</dbReference>
<accession>A0A640WFV5</accession>
<dbReference type="InterPro" id="IPR002792">
    <property type="entry name" value="TRAM_dom"/>
</dbReference>
<dbReference type="Gene3D" id="3.40.50.150">
    <property type="entry name" value="Vaccinia Virus protein VP39"/>
    <property type="match status" value="1"/>
</dbReference>
<keyword evidence="15" id="KW-1185">Reference proteome</keyword>
<organism evidence="14 15">
    <name type="scientific">Salinicola corii</name>
    <dbReference type="NCBI Taxonomy" id="2606937"/>
    <lineage>
        <taxon>Bacteria</taxon>
        <taxon>Pseudomonadati</taxon>
        <taxon>Pseudomonadota</taxon>
        <taxon>Gammaproteobacteria</taxon>
        <taxon>Oceanospirillales</taxon>
        <taxon>Halomonadaceae</taxon>
        <taxon>Salinicola</taxon>
    </lineage>
</organism>
<keyword evidence="8 9" id="KW-0411">Iron-sulfur</keyword>
<evidence type="ECO:0000256" key="8">
    <source>
        <dbReference type="ARBA" id="ARBA00023014"/>
    </source>
</evidence>
<protein>
    <recommendedName>
        <fullName evidence="9">23S rRNA (uracil(1939)-C(5))-methyltransferase RlmD</fullName>
        <ecNumber evidence="9">2.1.1.190</ecNumber>
    </recommendedName>
    <alternativeName>
        <fullName evidence="9">23S rRNA(m5U1939)-methyltransferase</fullName>
    </alternativeName>
</protein>
<feature type="domain" description="TRAM" evidence="13">
    <location>
        <begin position="23"/>
        <end position="82"/>
    </location>
</feature>
<dbReference type="NCBIfam" id="TIGR00479">
    <property type="entry name" value="rumA"/>
    <property type="match status" value="1"/>
</dbReference>
<dbReference type="PROSITE" id="PS50926">
    <property type="entry name" value="TRAM"/>
    <property type="match status" value="1"/>
</dbReference>
<dbReference type="PANTHER" id="PTHR11061:SF49">
    <property type="entry name" value="23S RRNA (URACIL(1939)-C(5))-METHYLTRANSFERASE RLMD"/>
    <property type="match status" value="1"/>
</dbReference>
<evidence type="ECO:0000313" key="14">
    <source>
        <dbReference type="EMBL" id="KAA0019158.1"/>
    </source>
</evidence>
<dbReference type="Proteomes" id="UP000466024">
    <property type="component" value="Unassembled WGS sequence"/>
</dbReference>
<feature type="binding site" evidence="9 10">
    <location>
        <position position="320"/>
    </location>
    <ligand>
        <name>S-adenosyl-L-methionine</name>
        <dbReference type="ChEBI" id="CHEBI:59789"/>
    </ligand>
</feature>
<keyword evidence="4 9" id="KW-0808">Transferase</keyword>
<dbReference type="EMBL" id="VTPX01000003">
    <property type="protein sequence ID" value="KAA0019158.1"/>
    <property type="molecule type" value="Genomic_DNA"/>
</dbReference>
<feature type="binding site" evidence="9">
    <location>
        <position position="95"/>
    </location>
    <ligand>
        <name>[4Fe-4S] cluster</name>
        <dbReference type="ChEBI" id="CHEBI:49883"/>
    </ligand>
</feature>
<proteinExistence type="inferred from homology"/>
<dbReference type="RefSeq" id="WP_149434747.1">
    <property type="nucleotide sequence ID" value="NZ_VTPX01000003.1"/>
</dbReference>
<feature type="binding site" evidence="9">
    <location>
        <position position="325"/>
    </location>
    <ligand>
        <name>S-adenosyl-L-methionine</name>
        <dbReference type="ChEBI" id="CHEBI:59789"/>
    </ligand>
</feature>
<evidence type="ECO:0000256" key="1">
    <source>
        <dbReference type="ARBA" id="ARBA00022485"/>
    </source>
</evidence>
<evidence type="ECO:0000259" key="13">
    <source>
        <dbReference type="PROSITE" id="PS50926"/>
    </source>
</evidence>
<dbReference type="GO" id="GO:0070475">
    <property type="term" value="P:rRNA base methylation"/>
    <property type="evidence" value="ECO:0007669"/>
    <property type="project" value="TreeGrafter"/>
</dbReference>
<dbReference type="InterPro" id="IPR010280">
    <property type="entry name" value="U5_MeTrfase_fam"/>
</dbReference>
<keyword evidence="2 9" id="KW-0698">rRNA processing</keyword>
<dbReference type="Pfam" id="PF05958">
    <property type="entry name" value="tRNA_U5-meth_tr"/>
    <property type="match status" value="2"/>
</dbReference>
<feature type="active site" evidence="11">
    <location>
        <position position="414"/>
    </location>
</feature>
<feature type="compositionally biased region" description="Basic residues" evidence="12">
    <location>
        <begin position="1"/>
        <end position="11"/>
    </location>
</feature>
<dbReference type="InterPro" id="IPR012340">
    <property type="entry name" value="NA-bd_OB-fold"/>
</dbReference>
<feature type="binding site" evidence="9">
    <location>
        <position position="181"/>
    </location>
    <ligand>
        <name>[4Fe-4S] cluster</name>
        <dbReference type="ChEBI" id="CHEBI:49883"/>
    </ligand>
</feature>
<dbReference type="EC" id="2.1.1.190" evidence="9"/>
<reference evidence="14 15" key="1">
    <citation type="submission" date="2019-08" db="EMBL/GenBank/DDBJ databases">
        <title>Bioinformatics analysis of the strain L3 and L5.</title>
        <authorList>
            <person name="Li X."/>
        </authorList>
    </citation>
    <scope>NUCLEOTIDE SEQUENCE [LARGE SCALE GENOMIC DNA]</scope>
    <source>
        <strain evidence="14 15">L3</strain>
    </source>
</reference>
<feature type="region of interest" description="Disordered" evidence="12">
    <location>
        <begin position="1"/>
        <end position="27"/>
    </location>
</feature>
<feature type="binding site" evidence="9 10">
    <location>
        <position position="341"/>
    </location>
    <ligand>
        <name>S-adenosyl-L-methionine</name>
        <dbReference type="ChEBI" id="CHEBI:59789"/>
    </ligand>
</feature>
<comment type="function">
    <text evidence="9">Catalyzes the formation of 5-methyl-uridine at position 1939 (m5U1939) in 23S rRNA.</text>
</comment>
<sequence>MAMLGKRRTPAVRRERQVSRPASAVSAEAGTLTVERLAHDGRGVARNGEGKTVFVDAALPGERVEVAIHRQRKRYDEAHVRERLSDAANRVGPPCVYATRCGGCHLQHLSIAGQREHKRQVLVDLLGRQGIDAPEDVAILAGDDAGYRRRARLGVKCDAQGRVHLGFRARGSEQLVDIDSCHVLAPSLAALLPRLRAQLESLEAPRHVGHLELLLTDADVVTLVVRQLRQVPEDEQRWRAFAAREALACALRRGRETAELVWLSDQPRLVTTVSGCRRPVSLALAPGDFLQVNAYINQRLIDTLRDWLAPGQDDSLLDLFAGIGNFSLALAEDAARITAVEGSNAMVERLRDNARRNGLDVDALQADLSDPGRAIDSLIAEHDTVLLDPPREGASAICRRLADSGVARVAYVSCDPASLARDAAHLLAGGFVLSRLAMADMFPHTAHLESLALFERPARSSRPRRRNEGHGTPASGGRH</sequence>
<dbReference type="GO" id="GO:0005506">
    <property type="term" value="F:iron ion binding"/>
    <property type="evidence" value="ECO:0007669"/>
    <property type="project" value="UniProtKB-UniRule"/>
</dbReference>
<dbReference type="PROSITE" id="PS01230">
    <property type="entry name" value="TRMA_1"/>
    <property type="match status" value="1"/>
</dbReference>
<feature type="binding site" evidence="9 10">
    <location>
        <position position="388"/>
    </location>
    <ligand>
        <name>S-adenosyl-L-methionine</name>
        <dbReference type="ChEBI" id="CHEBI:59789"/>
    </ligand>
</feature>
<dbReference type="Gene3D" id="2.40.50.1070">
    <property type="match status" value="1"/>
</dbReference>
<feature type="binding site" evidence="9">
    <location>
        <position position="101"/>
    </location>
    <ligand>
        <name>[4Fe-4S] cluster</name>
        <dbReference type="ChEBI" id="CHEBI:49883"/>
    </ligand>
</feature>
<evidence type="ECO:0000256" key="6">
    <source>
        <dbReference type="ARBA" id="ARBA00022723"/>
    </source>
</evidence>
<dbReference type="SUPFAM" id="SSF50249">
    <property type="entry name" value="Nucleic acid-binding proteins"/>
    <property type="match status" value="1"/>
</dbReference>
<dbReference type="HAMAP" id="MF_01010">
    <property type="entry name" value="23SrRNA_methyltr_RlmD"/>
    <property type="match status" value="1"/>
</dbReference>
<dbReference type="GO" id="GO:0051539">
    <property type="term" value="F:4 iron, 4 sulfur cluster binding"/>
    <property type="evidence" value="ECO:0007669"/>
    <property type="project" value="UniProtKB-KW"/>
</dbReference>
<feature type="binding site" evidence="9">
    <location>
        <position position="104"/>
    </location>
    <ligand>
        <name>[4Fe-4S] cluster</name>
        <dbReference type="ChEBI" id="CHEBI:49883"/>
    </ligand>
</feature>
<gene>
    <name evidence="9 14" type="primary">rlmD</name>
    <name evidence="14" type="ORF">F0A16_07380</name>
</gene>
<comment type="catalytic activity">
    <reaction evidence="9">
        <text>uridine(1939) in 23S rRNA + S-adenosyl-L-methionine = 5-methyluridine(1939) in 23S rRNA + S-adenosyl-L-homocysteine + H(+)</text>
        <dbReference type="Rhea" id="RHEA:42908"/>
        <dbReference type="Rhea" id="RHEA-COMP:10278"/>
        <dbReference type="Rhea" id="RHEA-COMP:10279"/>
        <dbReference type="ChEBI" id="CHEBI:15378"/>
        <dbReference type="ChEBI" id="CHEBI:57856"/>
        <dbReference type="ChEBI" id="CHEBI:59789"/>
        <dbReference type="ChEBI" id="CHEBI:65315"/>
        <dbReference type="ChEBI" id="CHEBI:74447"/>
        <dbReference type="EC" id="2.1.1.190"/>
    </reaction>
</comment>
<dbReference type="PROSITE" id="PS51687">
    <property type="entry name" value="SAM_MT_RNA_M5U"/>
    <property type="match status" value="1"/>
</dbReference>
<dbReference type="CDD" id="cd02440">
    <property type="entry name" value="AdoMet_MTases"/>
    <property type="match status" value="1"/>
</dbReference>
<comment type="caution">
    <text evidence="14">The sequence shown here is derived from an EMBL/GenBank/DDBJ whole genome shotgun (WGS) entry which is preliminary data.</text>
</comment>
<keyword evidence="6 9" id="KW-0479">Metal-binding</keyword>
<evidence type="ECO:0000313" key="15">
    <source>
        <dbReference type="Proteomes" id="UP000466024"/>
    </source>
</evidence>
<evidence type="ECO:0000256" key="5">
    <source>
        <dbReference type="ARBA" id="ARBA00022691"/>
    </source>
</evidence>
<evidence type="ECO:0000256" key="7">
    <source>
        <dbReference type="ARBA" id="ARBA00023004"/>
    </source>
</evidence>
<keyword evidence="5 9" id="KW-0949">S-adenosyl-L-methionine</keyword>
<feature type="binding site" evidence="9 10">
    <location>
        <position position="291"/>
    </location>
    <ligand>
        <name>S-adenosyl-L-methionine</name>
        <dbReference type="ChEBI" id="CHEBI:59789"/>
    </ligand>
</feature>
<evidence type="ECO:0000256" key="12">
    <source>
        <dbReference type="SAM" id="MobiDB-lite"/>
    </source>
</evidence>
<evidence type="ECO:0000256" key="4">
    <source>
        <dbReference type="ARBA" id="ARBA00022679"/>
    </source>
</evidence>
<dbReference type="AlphaFoldDB" id="A0A640WFV5"/>
<name>A0A640WFV5_9GAMM</name>
<evidence type="ECO:0000256" key="11">
    <source>
        <dbReference type="PROSITE-ProRule" id="PRU10015"/>
    </source>
</evidence>
<keyword evidence="3 9" id="KW-0489">Methyltransferase</keyword>
<comment type="similarity">
    <text evidence="9">Belongs to the class I-like SAM-binding methyltransferase superfamily. RNA M5U methyltransferase family. RlmD subfamily.</text>
</comment>
<dbReference type="GO" id="GO:0003723">
    <property type="term" value="F:RNA binding"/>
    <property type="evidence" value="ECO:0007669"/>
    <property type="project" value="InterPro"/>
</dbReference>
<feature type="active site" description="Nucleophile" evidence="9 10">
    <location>
        <position position="414"/>
    </location>
</feature>
<dbReference type="SUPFAM" id="SSF53335">
    <property type="entry name" value="S-adenosyl-L-methionine-dependent methyltransferases"/>
    <property type="match status" value="1"/>
</dbReference>
<evidence type="ECO:0000256" key="10">
    <source>
        <dbReference type="PROSITE-ProRule" id="PRU01024"/>
    </source>
</evidence>
<dbReference type="InterPro" id="IPR029063">
    <property type="entry name" value="SAM-dependent_MTases_sf"/>
</dbReference>
<evidence type="ECO:0000256" key="3">
    <source>
        <dbReference type="ARBA" id="ARBA00022603"/>
    </source>
</evidence>
<dbReference type="InterPro" id="IPR001566">
    <property type="entry name" value="23S_rRNA_MeTrfase_RlmD"/>
</dbReference>
<dbReference type="Pfam" id="PF01938">
    <property type="entry name" value="TRAM"/>
    <property type="match status" value="1"/>
</dbReference>
<dbReference type="Gene3D" id="2.40.50.140">
    <property type="entry name" value="Nucleic acid-binding proteins"/>
    <property type="match status" value="1"/>
</dbReference>
<dbReference type="PANTHER" id="PTHR11061">
    <property type="entry name" value="RNA M5U METHYLTRANSFERASE"/>
    <property type="match status" value="1"/>
</dbReference>
<evidence type="ECO:0000256" key="9">
    <source>
        <dbReference type="HAMAP-Rule" id="MF_01010"/>
    </source>
</evidence>
<feature type="region of interest" description="Disordered" evidence="12">
    <location>
        <begin position="457"/>
        <end position="479"/>
    </location>
</feature>